<dbReference type="PROSITE" id="PS00217">
    <property type="entry name" value="SUGAR_TRANSPORT_2"/>
    <property type="match status" value="1"/>
</dbReference>
<dbReference type="Gene3D" id="1.20.1250.20">
    <property type="entry name" value="MFS general substrate transporter like domains"/>
    <property type="match status" value="2"/>
</dbReference>
<keyword evidence="11" id="KW-1185">Reference proteome</keyword>
<protein>
    <submittedName>
        <fullName evidence="10">Putative major facilitator superfamily transporter</fullName>
    </submittedName>
</protein>
<dbReference type="PANTHER" id="PTHR43045:SF4">
    <property type="entry name" value="TRANSPORTER YDFJ-RELATED"/>
    <property type="match status" value="1"/>
</dbReference>
<name>X0RBC5_RHOWR</name>
<dbReference type="Proteomes" id="UP000019491">
    <property type="component" value="Unassembled WGS sequence"/>
</dbReference>
<evidence type="ECO:0000256" key="4">
    <source>
        <dbReference type="ARBA" id="ARBA00022692"/>
    </source>
</evidence>
<organism evidence="10 11">
    <name type="scientific">Rhodococcus wratislaviensis NBRC 100605</name>
    <dbReference type="NCBI Taxonomy" id="1219028"/>
    <lineage>
        <taxon>Bacteria</taxon>
        <taxon>Bacillati</taxon>
        <taxon>Actinomycetota</taxon>
        <taxon>Actinomycetes</taxon>
        <taxon>Mycobacteriales</taxon>
        <taxon>Nocardiaceae</taxon>
        <taxon>Rhodococcus</taxon>
    </lineage>
</organism>
<feature type="region of interest" description="Disordered" evidence="7">
    <location>
        <begin position="1"/>
        <end position="23"/>
    </location>
</feature>
<evidence type="ECO:0000256" key="5">
    <source>
        <dbReference type="ARBA" id="ARBA00022989"/>
    </source>
</evidence>
<dbReference type="GO" id="GO:0022857">
    <property type="term" value="F:transmembrane transporter activity"/>
    <property type="evidence" value="ECO:0007669"/>
    <property type="project" value="InterPro"/>
</dbReference>
<evidence type="ECO:0000256" key="3">
    <source>
        <dbReference type="ARBA" id="ARBA00022475"/>
    </source>
</evidence>
<comment type="caution">
    <text evidence="10">The sequence shown here is derived from an EMBL/GenBank/DDBJ whole genome shotgun (WGS) entry which is preliminary data.</text>
</comment>
<dbReference type="PANTHER" id="PTHR43045">
    <property type="entry name" value="SHIKIMATE TRANSPORTER"/>
    <property type="match status" value="1"/>
</dbReference>
<dbReference type="OrthoDB" id="8953821at2"/>
<evidence type="ECO:0000256" key="8">
    <source>
        <dbReference type="SAM" id="Phobius"/>
    </source>
</evidence>
<dbReference type="SUPFAM" id="SSF103473">
    <property type="entry name" value="MFS general substrate transporter"/>
    <property type="match status" value="1"/>
</dbReference>
<evidence type="ECO:0000256" key="6">
    <source>
        <dbReference type="ARBA" id="ARBA00023136"/>
    </source>
</evidence>
<keyword evidence="2" id="KW-0813">Transport</keyword>
<reference evidence="10 11" key="1">
    <citation type="submission" date="2014-02" db="EMBL/GenBank/DDBJ databases">
        <title>Whole genome shotgun sequence of Rhodococcus wratislaviensis NBRC 100605.</title>
        <authorList>
            <person name="Hosoyama A."/>
            <person name="Tsuchikane K."/>
            <person name="Yoshida I."/>
            <person name="Ohji S."/>
            <person name="Ichikawa N."/>
            <person name="Yamazoe A."/>
            <person name="Fujita N."/>
        </authorList>
    </citation>
    <scope>NUCLEOTIDE SEQUENCE [LARGE SCALE GENOMIC DNA]</scope>
    <source>
        <strain evidence="10 11">NBRC 100605</strain>
    </source>
</reference>
<feature type="transmembrane region" description="Helical" evidence="8">
    <location>
        <begin position="292"/>
        <end position="310"/>
    </location>
</feature>
<accession>X0RBC5</accession>
<keyword evidence="6 8" id="KW-0472">Membrane</keyword>
<feature type="transmembrane region" description="Helical" evidence="8">
    <location>
        <begin position="205"/>
        <end position="226"/>
    </location>
</feature>
<feature type="transmembrane region" description="Helical" evidence="8">
    <location>
        <begin position="322"/>
        <end position="342"/>
    </location>
</feature>
<comment type="subcellular location">
    <subcellularLocation>
        <location evidence="1">Cell membrane</location>
        <topology evidence="1">Multi-pass membrane protein</topology>
    </subcellularLocation>
</comment>
<dbReference type="Pfam" id="PF07690">
    <property type="entry name" value="MFS_1"/>
    <property type="match status" value="1"/>
</dbReference>
<evidence type="ECO:0000256" key="1">
    <source>
        <dbReference type="ARBA" id="ARBA00004651"/>
    </source>
</evidence>
<dbReference type="AlphaFoldDB" id="X0RBC5"/>
<feature type="transmembrane region" description="Helical" evidence="8">
    <location>
        <begin position="348"/>
        <end position="373"/>
    </location>
</feature>
<gene>
    <name evidence="10" type="ORF">RW1_052_00320</name>
</gene>
<feature type="transmembrane region" description="Helical" evidence="8">
    <location>
        <begin position="128"/>
        <end position="149"/>
    </location>
</feature>
<keyword evidence="3" id="KW-1003">Cell membrane</keyword>
<dbReference type="InterPro" id="IPR005829">
    <property type="entry name" value="Sugar_transporter_CS"/>
</dbReference>
<feature type="transmembrane region" description="Helical" evidence="8">
    <location>
        <begin position="69"/>
        <end position="89"/>
    </location>
</feature>
<dbReference type="InterPro" id="IPR036259">
    <property type="entry name" value="MFS_trans_sf"/>
</dbReference>
<dbReference type="GO" id="GO:0005886">
    <property type="term" value="C:plasma membrane"/>
    <property type="evidence" value="ECO:0007669"/>
    <property type="project" value="UniProtKB-SubCell"/>
</dbReference>
<feature type="domain" description="Major facilitator superfamily (MFS) profile" evidence="9">
    <location>
        <begin position="28"/>
        <end position="442"/>
    </location>
</feature>
<proteinExistence type="predicted"/>
<feature type="transmembrane region" description="Helical" evidence="8">
    <location>
        <begin position="101"/>
        <end position="122"/>
    </location>
</feature>
<evidence type="ECO:0000256" key="2">
    <source>
        <dbReference type="ARBA" id="ARBA00022448"/>
    </source>
</evidence>
<feature type="transmembrane region" description="Helical" evidence="8">
    <location>
        <begin position="415"/>
        <end position="435"/>
    </location>
</feature>
<dbReference type="RefSeq" id="WP_052033526.1">
    <property type="nucleotide sequence ID" value="NZ_BAWF01000052.1"/>
</dbReference>
<feature type="transmembrane region" description="Helical" evidence="8">
    <location>
        <begin position="170"/>
        <end position="193"/>
    </location>
</feature>
<sequence>MPIPHVPDIAGQRSQPETRSDEAKARSAVRAGVFAYFVDMYDIYLPVLTLLPAAAYFSSADISPRVAAILSSLVFVSTFVARPIGAAVFGHFADRRGRKKMTLVAVGGFGVCTLLIACLPGYETIGIWSISLLIALRFLDGIFLGGEYTTAVPLAMEWSPKNKRGINGGIITSMSPASYSVLAVFTLVLLQGVPSGSLDSPYVQWGWRIPFAVGAVLAIGLFVLYSRSVEEPETERAASGKSPLLMLLTSEHRGALLQVFVLMTGIWFITYVTTAVFPGLLVSHLGYSSGRATAVLAIATAVAAIAYVGYGQLSQIIGRRTFYIAYGFLAVTAGSALFAAIMTAPMDFWMVVVAASGFALVTICSQAVIASYLTERFPSQIRASGYGVGYSLALIIPSFYAFYIEGLSEFIPNYLAPVVLIVIGGLLVAGAAAAGPETRDVDMQKHACDRSSDPELIAR</sequence>
<feature type="transmembrane region" description="Helical" evidence="8">
    <location>
        <begin position="33"/>
        <end position="57"/>
    </location>
</feature>
<dbReference type="PROSITE" id="PS50850">
    <property type="entry name" value="MFS"/>
    <property type="match status" value="1"/>
</dbReference>
<feature type="transmembrane region" description="Helical" evidence="8">
    <location>
        <begin position="255"/>
        <end position="280"/>
    </location>
</feature>
<dbReference type="InterPro" id="IPR011701">
    <property type="entry name" value="MFS"/>
</dbReference>
<dbReference type="InterPro" id="IPR020846">
    <property type="entry name" value="MFS_dom"/>
</dbReference>
<evidence type="ECO:0000259" key="9">
    <source>
        <dbReference type="PROSITE" id="PS50850"/>
    </source>
</evidence>
<evidence type="ECO:0000256" key="7">
    <source>
        <dbReference type="SAM" id="MobiDB-lite"/>
    </source>
</evidence>
<keyword evidence="4 8" id="KW-0812">Transmembrane</keyword>
<evidence type="ECO:0000313" key="10">
    <source>
        <dbReference type="EMBL" id="GAF48325.1"/>
    </source>
</evidence>
<keyword evidence="5 8" id="KW-1133">Transmembrane helix</keyword>
<feature type="transmembrane region" description="Helical" evidence="8">
    <location>
        <begin position="385"/>
        <end position="403"/>
    </location>
</feature>
<dbReference type="EMBL" id="BAWF01000052">
    <property type="protein sequence ID" value="GAF48325.1"/>
    <property type="molecule type" value="Genomic_DNA"/>
</dbReference>
<evidence type="ECO:0000313" key="11">
    <source>
        <dbReference type="Proteomes" id="UP000019491"/>
    </source>
</evidence>